<dbReference type="EMBL" id="JAQQLI010000037">
    <property type="protein sequence ID" value="MDC7788108.1"/>
    <property type="molecule type" value="Genomic_DNA"/>
</dbReference>
<keyword evidence="5" id="KW-1185">Reference proteome</keyword>
<dbReference type="GO" id="GO:0016787">
    <property type="term" value="F:hydrolase activity"/>
    <property type="evidence" value="ECO:0007669"/>
    <property type="project" value="UniProtKB-KW"/>
</dbReference>
<dbReference type="Pfam" id="PF00756">
    <property type="entry name" value="Esterase"/>
    <property type="match status" value="1"/>
</dbReference>
<dbReference type="Gene3D" id="3.40.50.1820">
    <property type="entry name" value="alpha/beta hydrolase"/>
    <property type="match status" value="1"/>
</dbReference>
<evidence type="ECO:0000256" key="1">
    <source>
        <dbReference type="ARBA" id="ARBA00005622"/>
    </source>
</evidence>
<accession>A0ABT5JF44</accession>
<dbReference type="InterPro" id="IPR052558">
    <property type="entry name" value="Siderophore_Hydrolase_D"/>
</dbReference>
<comment type="caution">
    <text evidence="4">The sequence shown here is derived from an EMBL/GenBank/DDBJ whole genome shotgun (WGS) entry which is preliminary data.</text>
</comment>
<evidence type="ECO:0000256" key="2">
    <source>
        <dbReference type="ARBA" id="ARBA00022801"/>
    </source>
</evidence>
<gene>
    <name evidence="4" type="ORF">PQJ73_20660</name>
</gene>
<dbReference type="PANTHER" id="PTHR40841">
    <property type="entry name" value="SIDEROPHORE TRIACETYLFUSARININE C ESTERASE"/>
    <property type="match status" value="1"/>
</dbReference>
<comment type="similarity">
    <text evidence="1">Belongs to the esterase D family.</text>
</comment>
<dbReference type="InterPro" id="IPR000801">
    <property type="entry name" value="Esterase-like"/>
</dbReference>
<evidence type="ECO:0000313" key="4">
    <source>
        <dbReference type="EMBL" id="MDC7788108.1"/>
    </source>
</evidence>
<dbReference type="SUPFAM" id="SSF53474">
    <property type="entry name" value="alpha/beta-Hydrolases"/>
    <property type="match status" value="1"/>
</dbReference>
<dbReference type="InterPro" id="IPR029058">
    <property type="entry name" value="AB_hydrolase_fold"/>
</dbReference>
<name>A0ABT5JF44_RHOTP</name>
<keyword evidence="2 4" id="KW-0378">Hydrolase</keyword>
<sequence>MIVDDAPAVIPDTVHFDLAPRDGGEPYRIFLRVPAGAAPAGGWPVLCLLDGNAVVGTAVEALRVQGAYPTGTGITDAAVVAIGYPTDAAYDSVRRSWDMGPPPGRTYPPHSPGGPDVRTGGAGRFLAFITDELKPEIARRLPIDPTRLAMFGHSFGGLFVLYVLFERPDAFTHWIAVSPAIWWEDAVVLRGVDRLERMHEPSVAPRVLLAAGEYEQTTAPFHARQPDHADRLRRYERSRVVDRARDLAARLRALPGVQAEFTLFEGETHMSVLPVAVNRAIRFAFGPDSGPPAAAPPSTARPSRRHPSI</sequence>
<evidence type="ECO:0000256" key="3">
    <source>
        <dbReference type="SAM" id="MobiDB-lite"/>
    </source>
</evidence>
<proteinExistence type="inferred from homology"/>
<protein>
    <submittedName>
        <fullName evidence="4">Alpha/beta hydrolase-fold protein</fullName>
    </submittedName>
</protein>
<dbReference type="RefSeq" id="WP_272778946.1">
    <property type="nucleotide sequence ID" value="NZ_JAQQLI010000037.1"/>
</dbReference>
<evidence type="ECO:0000313" key="5">
    <source>
        <dbReference type="Proteomes" id="UP001165652"/>
    </source>
</evidence>
<dbReference type="Proteomes" id="UP001165652">
    <property type="component" value="Unassembled WGS sequence"/>
</dbReference>
<organism evidence="4 5">
    <name type="scientific">Rhodoplanes tepidamans</name>
    <name type="common">Rhodoplanes cryptolactis</name>
    <dbReference type="NCBI Taxonomy" id="200616"/>
    <lineage>
        <taxon>Bacteria</taxon>
        <taxon>Pseudomonadati</taxon>
        <taxon>Pseudomonadota</taxon>
        <taxon>Alphaproteobacteria</taxon>
        <taxon>Hyphomicrobiales</taxon>
        <taxon>Nitrobacteraceae</taxon>
        <taxon>Rhodoplanes</taxon>
    </lineage>
</organism>
<reference evidence="4" key="1">
    <citation type="journal article" date="2023" name="Microbiol Resour">
        <title>Genome Sequences of Rhodoplanes serenus and Two Thermotolerant Strains, Rhodoplanes tepidamans and 'Rhodoplanes cryptolactis,' Further Refine the Genus.</title>
        <authorList>
            <person name="Rayyan A.A."/>
            <person name="Kyndt J.A."/>
        </authorList>
    </citation>
    <scope>NUCLEOTIDE SEQUENCE</scope>
    <source>
        <strain evidence="4">DSM 9987</strain>
    </source>
</reference>
<reference evidence="4" key="2">
    <citation type="submission" date="2023-02" db="EMBL/GenBank/DDBJ databases">
        <authorList>
            <person name="Rayyan A."/>
            <person name="Meyer T."/>
            <person name="Kyndt J.A."/>
        </authorList>
    </citation>
    <scope>NUCLEOTIDE SEQUENCE</scope>
    <source>
        <strain evidence="4">DSM 9987</strain>
    </source>
</reference>
<feature type="region of interest" description="Disordered" evidence="3">
    <location>
        <begin position="287"/>
        <end position="309"/>
    </location>
</feature>
<dbReference type="PANTHER" id="PTHR40841:SF2">
    <property type="entry name" value="SIDEROPHORE-DEGRADING ESTERASE (EUROFUNG)"/>
    <property type="match status" value="1"/>
</dbReference>